<keyword evidence="1" id="KW-0732">Signal</keyword>
<evidence type="ECO:0000313" key="4">
    <source>
        <dbReference type="Proteomes" id="UP000002624"/>
    </source>
</evidence>
<protein>
    <recommendedName>
        <fullName evidence="2">Peptidase A1 domain-containing protein</fullName>
    </recommendedName>
</protein>
<evidence type="ECO:0000256" key="1">
    <source>
        <dbReference type="SAM" id="SignalP"/>
    </source>
</evidence>
<feature type="domain" description="Peptidase A1" evidence="2">
    <location>
        <begin position="107"/>
        <end position="155"/>
    </location>
</feature>
<dbReference type="HOGENOM" id="CLU_1695010_0_0_1"/>
<dbReference type="SUPFAM" id="SSF50630">
    <property type="entry name" value="Acid proteases"/>
    <property type="match status" value="1"/>
</dbReference>
<dbReference type="STRING" id="544712.C6HMJ2"/>
<dbReference type="AlphaFoldDB" id="C6HMJ2"/>
<dbReference type="InterPro" id="IPR033121">
    <property type="entry name" value="PEPTIDASE_A1"/>
</dbReference>
<reference evidence="4" key="1">
    <citation type="submission" date="2009-05" db="EMBL/GenBank/DDBJ databases">
        <title>The genome sequence of Ajellomyces capsulatus strain H143.</title>
        <authorList>
            <person name="Champion M."/>
            <person name="Cuomo C.A."/>
            <person name="Ma L.-J."/>
            <person name="Henn M.R."/>
            <person name="Sil A."/>
            <person name="Goldman B."/>
            <person name="Young S.K."/>
            <person name="Kodira C.D."/>
            <person name="Zeng Q."/>
            <person name="Koehrsen M."/>
            <person name="Alvarado L."/>
            <person name="Berlin A.M."/>
            <person name="Borenstein D."/>
            <person name="Chen Z."/>
            <person name="Engels R."/>
            <person name="Freedman E."/>
            <person name="Gellesch M."/>
            <person name="Goldberg J."/>
            <person name="Griggs A."/>
            <person name="Gujja S."/>
            <person name="Heiman D.I."/>
            <person name="Hepburn T.A."/>
            <person name="Howarth C."/>
            <person name="Jen D."/>
            <person name="Larson L."/>
            <person name="Lewis B."/>
            <person name="Mehta T."/>
            <person name="Park D."/>
            <person name="Pearson M."/>
            <person name="Roberts A."/>
            <person name="Saif S."/>
            <person name="Shea T.D."/>
            <person name="Shenoy N."/>
            <person name="Sisk P."/>
            <person name="Stolte C."/>
            <person name="Sykes S."/>
            <person name="Walk T."/>
            <person name="White J."/>
            <person name="Yandava C."/>
            <person name="Klein B."/>
            <person name="McEwen J.G."/>
            <person name="Puccia R."/>
            <person name="Goldman G.H."/>
            <person name="Felipe M.S."/>
            <person name="Nino-Vega G."/>
            <person name="San-Blas G."/>
            <person name="Taylor J.W."/>
            <person name="Mendoza L."/>
            <person name="Galagan J.E."/>
            <person name="Nusbaum C."/>
            <person name="Birren B.W."/>
        </authorList>
    </citation>
    <scope>NUCLEOTIDE SEQUENCE [LARGE SCALE GENOMIC DNA]</scope>
    <source>
        <strain evidence="4">H143</strain>
    </source>
</reference>
<dbReference type="InterPro" id="IPR021109">
    <property type="entry name" value="Peptidase_aspartic_dom_sf"/>
</dbReference>
<proteinExistence type="predicted"/>
<sequence length="155" mass="17340">MQWIQALLYLYLLSSPAVLGAPTQQSQLKKRTFKVHRIRQVDYVPNGLAAVRKAYAKFGIIATDINFGSLDLNIYPTSEDRQAVNKADEPDENGAVTNVPARNDVLYLAPVTIGGQEFVMNFDTGSSDTYVHTMIPRAWNCDAIRRLGSCIYTWP</sequence>
<evidence type="ECO:0000259" key="2">
    <source>
        <dbReference type="PROSITE" id="PS51767"/>
    </source>
</evidence>
<dbReference type="OrthoDB" id="2747330at2759"/>
<gene>
    <name evidence="3" type="ORF">HCDG_07308</name>
</gene>
<evidence type="ECO:0000313" key="3">
    <source>
        <dbReference type="EMBL" id="EER38439.1"/>
    </source>
</evidence>
<dbReference type="EMBL" id="GG692431">
    <property type="protein sequence ID" value="EER38439.1"/>
    <property type="molecule type" value="Genomic_DNA"/>
</dbReference>
<dbReference type="VEuPathDB" id="FungiDB:HCDG_07308"/>
<organism evidence="3 4">
    <name type="scientific">Ajellomyces capsulatus (strain H143)</name>
    <name type="common">Darling's disease fungus</name>
    <name type="synonym">Histoplasma capsulatum</name>
    <dbReference type="NCBI Taxonomy" id="544712"/>
    <lineage>
        <taxon>Eukaryota</taxon>
        <taxon>Fungi</taxon>
        <taxon>Dikarya</taxon>
        <taxon>Ascomycota</taxon>
        <taxon>Pezizomycotina</taxon>
        <taxon>Eurotiomycetes</taxon>
        <taxon>Eurotiomycetidae</taxon>
        <taxon>Onygenales</taxon>
        <taxon>Ajellomycetaceae</taxon>
        <taxon>Histoplasma</taxon>
    </lineage>
</organism>
<dbReference type="eggNOG" id="KOG1339">
    <property type="taxonomic scope" value="Eukaryota"/>
</dbReference>
<dbReference type="PROSITE" id="PS51767">
    <property type="entry name" value="PEPTIDASE_A1"/>
    <property type="match status" value="1"/>
</dbReference>
<dbReference type="Gene3D" id="2.40.70.10">
    <property type="entry name" value="Acid Proteases"/>
    <property type="match status" value="1"/>
</dbReference>
<feature type="chain" id="PRO_5002966107" description="Peptidase A1 domain-containing protein" evidence="1">
    <location>
        <begin position="21"/>
        <end position="155"/>
    </location>
</feature>
<accession>C6HMJ2</accession>
<name>C6HMJ2_AJECH</name>
<dbReference type="Proteomes" id="UP000002624">
    <property type="component" value="Unassembled WGS sequence"/>
</dbReference>
<feature type="signal peptide" evidence="1">
    <location>
        <begin position="1"/>
        <end position="20"/>
    </location>
</feature>